<feature type="non-terminal residue" evidence="1">
    <location>
        <position position="1"/>
    </location>
</feature>
<dbReference type="SUPFAM" id="SSF53300">
    <property type="entry name" value="vWA-like"/>
    <property type="match status" value="1"/>
</dbReference>
<dbReference type="PANTHER" id="PTHR34706:SF1">
    <property type="entry name" value="VWFA DOMAIN-CONTAINING PROTEIN"/>
    <property type="match status" value="1"/>
</dbReference>
<reference evidence="1 2" key="1">
    <citation type="journal article" date="2019" name="Nat. Ecol. Evol.">
        <title>Megaphylogeny resolves global patterns of mushroom evolution.</title>
        <authorList>
            <person name="Varga T."/>
            <person name="Krizsan K."/>
            <person name="Foldi C."/>
            <person name="Dima B."/>
            <person name="Sanchez-Garcia M."/>
            <person name="Sanchez-Ramirez S."/>
            <person name="Szollosi G.J."/>
            <person name="Szarkandi J.G."/>
            <person name="Papp V."/>
            <person name="Albert L."/>
            <person name="Andreopoulos W."/>
            <person name="Angelini C."/>
            <person name="Antonin V."/>
            <person name="Barry K.W."/>
            <person name="Bougher N.L."/>
            <person name="Buchanan P."/>
            <person name="Buyck B."/>
            <person name="Bense V."/>
            <person name="Catcheside P."/>
            <person name="Chovatia M."/>
            <person name="Cooper J."/>
            <person name="Damon W."/>
            <person name="Desjardin D."/>
            <person name="Finy P."/>
            <person name="Geml J."/>
            <person name="Haridas S."/>
            <person name="Hughes K."/>
            <person name="Justo A."/>
            <person name="Karasinski D."/>
            <person name="Kautmanova I."/>
            <person name="Kiss B."/>
            <person name="Kocsube S."/>
            <person name="Kotiranta H."/>
            <person name="LaButti K.M."/>
            <person name="Lechner B.E."/>
            <person name="Liimatainen K."/>
            <person name="Lipzen A."/>
            <person name="Lukacs Z."/>
            <person name="Mihaltcheva S."/>
            <person name="Morgado L.N."/>
            <person name="Niskanen T."/>
            <person name="Noordeloos M.E."/>
            <person name="Ohm R.A."/>
            <person name="Ortiz-Santana B."/>
            <person name="Ovrebo C."/>
            <person name="Racz N."/>
            <person name="Riley R."/>
            <person name="Savchenko A."/>
            <person name="Shiryaev A."/>
            <person name="Soop K."/>
            <person name="Spirin V."/>
            <person name="Szebenyi C."/>
            <person name="Tomsovsky M."/>
            <person name="Tulloss R.E."/>
            <person name="Uehling J."/>
            <person name="Grigoriev I.V."/>
            <person name="Vagvolgyi C."/>
            <person name="Papp T."/>
            <person name="Martin F.M."/>
            <person name="Miettinen O."/>
            <person name="Hibbett D.S."/>
            <person name="Nagy L.G."/>
        </authorList>
    </citation>
    <scope>NUCLEOTIDE SEQUENCE [LARGE SCALE GENOMIC DNA]</scope>
    <source>
        <strain evidence="1 2">HHB13444</strain>
    </source>
</reference>
<sequence length="211" mass="23850">EDELRMLRGYDIVFMVDDTYSVDLSGRWEQARRALSQLADLAGQYDEDGIDIYFLGNRAWGAELKDATSVEQVFSSLKGLYGMGHLASRIHELLQNYIGDVNNHYGALKPVNVIILLKCVPFHDDVATVIRHFAKVMDDSNYPLTQIGIHFVQVGNRERTKKYLQALDDDLNKQGGIRDFVDFTPSTGDDLTAEGLLKILLASVKRRVEKQ</sequence>
<keyword evidence="2" id="KW-1185">Reference proteome</keyword>
<evidence type="ECO:0000313" key="2">
    <source>
        <dbReference type="Proteomes" id="UP000308197"/>
    </source>
</evidence>
<gene>
    <name evidence="1" type="ORF">K466DRAFT_463825</name>
</gene>
<proteinExistence type="predicted"/>
<dbReference type="STRING" id="1314778.A0A5C3NT25"/>
<dbReference type="EMBL" id="ML211954">
    <property type="protein sequence ID" value="TFK79707.1"/>
    <property type="molecule type" value="Genomic_DNA"/>
</dbReference>
<dbReference type="InParanoid" id="A0A5C3NT25"/>
<name>A0A5C3NT25_9APHY</name>
<dbReference type="Proteomes" id="UP000308197">
    <property type="component" value="Unassembled WGS sequence"/>
</dbReference>
<accession>A0A5C3NT25</accession>
<dbReference type="PANTHER" id="PTHR34706">
    <property type="entry name" value="SLR1338 PROTEIN"/>
    <property type="match status" value="1"/>
</dbReference>
<organism evidence="1 2">
    <name type="scientific">Polyporus arcularius HHB13444</name>
    <dbReference type="NCBI Taxonomy" id="1314778"/>
    <lineage>
        <taxon>Eukaryota</taxon>
        <taxon>Fungi</taxon>
        <taxon>Dikarya</taxon>
        <taxon>Basidiomycota</taxon>
        <taxon>Agaricomycotina</taxon>
        <taxon>Agaricomycetes</taxon>
        <taxon>Polyporales</taxon>
        <taxon>Polyporaceae</taxon>
        <taxon>Polyporus</taxon>
    </lineage>
</organism>
<evidence type="ECO:0008006" key="3">
    <source>
        <dbReference type="Google" id="ProtNLM"/>
    </source>
</evidence>
<evidence type="ECO:0000313" key="1">
    <source>
        <dbReference type="EMBL" id="TFK79707.1"/>
    </source>
</evidence>
<feature type="non-terminal residue" evidence="1">
    <location>
        <position position="211"/>
    </location>
</feature>
<dbReference type="AlphaFoldDB" id="A0A5C3NT25"/>
<dbReference type="InterPro" id="IPR036465">
    <property type="entry name" value="vWFA_dom_sf"/>
</dbReference>
<protein>
    <recommendedName>
        <fullName evidence="3">VWFA domain-containing protein</fullName>
    </recommendedName>
</protein>